<evidence type="ECO:0000256" key="3">
    <source>
        <dbReference type="ARBA" id="ARBA00022478"/>
    </source>
</evidence>
<evidence type="ECO:0000256" key="4">
    <source>
        <dbReference type="ARBA" id="ARBA00022679"/>
    </source>
</evidence>
<dbReference type="InterPro" id="IPR007120">
    <property type="entry name" value="DNA-dir_RNAP_su2_dom"/>
</dbReference>
<gene>
    <name evidence="8" type="ORF">RJ640_016848</name>
</gene>
<evidence type="ECO:0000256" key="2">
    <source>
        <dbReference type="ARBA" id="ARBA00012418"/>
    </source>
</evidence>
<dbReference type="Proteomes" id="UP001187471">
    <property type="component" value="Unassembled WGS sequence"/>
</dbReference>
<dbReference type="GO" id="GO:0000428">
    <property type="term" value="C:DNA-directed RNA polymerase complex"/>
    <property type="evidence" value="ECO:0007669"/>
    <property type="project" value="UniProtKB-KW"/>
</dbReference>
<dbReference type="SUPFAM" id="SSF64484">
    <property type="entry name" value="beta and beta-prime subunits of DNA dependent RNA-polymerase"/>
    <property type="match status" value="1"/>
</dbReference>
<keyword evidence="3" id="KW-0240">DNA-directed RNA polymerase</keyword>
<keyword evidence="6" id="KW-0804">Transcription</keyword>
<dbReference type="GO" id="GO:0003677">
    <property type="term" value="F:DNA binding"/>
    <property type="evidence" value="ECO:0007669"/>
    <property type="project" value="InterPro"/>
</dbReference>
<dbReference type="Pfam" id="PF00562">
    <property type="entry name" value="RNA_pol_Rpb2_6"/>
    <property type="match status" value="1"/>
</dbReference>
<protein>
    <recommendedName>
        <fullName evidence="2">DNA-directed RNA polymerase</fullName>
        <ecNumber evidence="2">2.7.7.6</ecNumber>
    </recommendedName>
</protein>
<evidence type="ECO:0000313" key="9">
    <source>
        <dbReference type="Proteomes" id="UP001187471"/>
    </source>
</evidence>
<reference evidence="8" key="1">
    <citation type="submission" date="2022-12" db="EMBL/GenBank/DDBJ databases">
        <title>Draft genome assemblies for two species of Escallonia (Escalloniales).</title>
        <authorList>
            <person name="Chanderbali A."/>
            <person name="Dervinis C."/>
            <person name="Anghel I."/>
            <person name="Soltis D."/>
            <person name="Soltis P."/>
            <person name="Zapata F."/>
        </authorList>
    </citation>
    <scope>NUCLEOTIDE SEQUENCE</scope>
    <source>
        <strain evidence="8">UCBG92.1500</strain>
        <tissue evidence="8">Leaf</tissue>
    </source>
</reference>
<evidence type="ECO:0000256" key="1">
    <source>
        <dbReference type="ARBA" id="ARBA00006835"/>
    </source>
</evidence>
<comment type="caution">
    <text evidence="8">The sequence shown here is derived from an EMBL/GenBank/DDBJ whole genome shotgun (WGS) entry which is preliminary data.</text>
</comment>
<dbReference type="GO" id="GO:0032549">
    <property type="term" value="F:ribonucleoside binding"/>
    <property type="evidence" value="ECO:0007669"/>
    <property type="project" value="InterPro"/>
</dbReference>
<dbReference type="Gene3D" id="2.40.270.10">
    <property type="entry name" value="DNA-directed RNA polymerase, subunit 2, domain 6"/>
    <property type="match status" value="1"/>
</dbReference>
<feature type="non-terminal residue" evidence="8">
    <location>
        <position position="130"/>
    </location>
</feature>
<dbReference type="AlphaFoldDB" id="A0AA88QLH0"/>
<keyword evidence="4" id="KW-0808">Transferase</keyword>
<accession>A0AA88QLH0</accession>
<dbReference type="PANTHER" id="PTHR20856">
    <property type="entry name" value="DNA-DIRECTED RNA POLYMERASE I SUBUNIT 2"/>
    <property type="match status" value="1"/>
</dbReference>
<dbReference type="GO" id="GO:0006351">
    <property type="term" value="P:DNA-templated transcription"/>
    <property type="evidence" value="ECO:0007669"/>
    <property type="project" value="InterPro"/>
</dbReference>
<keyword evidence="5" id="KW-0548">Nucleotidyltransferase</keyword>
<dbReference type="FunFam" id="2.40.270.10:FF:000007">
    <property type="entry name" value="DNA-directed RNA polymerase subunit beta"/>
    <property type="match status" value="1"/>
</dbReference>
<name>A0AA88QLH0_9ASTE</name>
<evidence type="ECO:0000259" key="7">
    <source>
        <dbReference type="Pfam" id="PF00562"/>
    </source>
</evidence>
<dbReference type="EC" id="2.7.7.6" evidence="2"/>
<keyword evidence="9" id="KW-1185">Reference proteome</keyword>
<evidence type="ECO:0000313" key="8">
    <source>
        <dbReference type="EMBL" id="KAK2967374.1"/>
    </source>
</evidence>
<dbReference type="InterPro" id="IPR037033">
    <property type="entry name" value="DNA-dir_RNAP_su2_hyb_sf"/>
</dbReference>
<dbReference type="GO" id="GO:0003899">
    <property type="term" value="F:DNA-directed RNA polymerase activity"/>
    <property type="evidence" value="ECO:0007669"/>
    <property type="project" value="UniProtKB-EC"/>
</dbReference>
<dbReference type="InterPro" id="IPR015712">
    <property type="entry name" value="DNA-dir_RNA_pol_su2"/>
</dbReference>
<comment type="similarity">
    <text evidence="1">Belongs to the RNA polymerase beta chain family.</text>
</comment>
<organism evidence="8 9">
    <name type="scientific">Escallonia rubra</name>
    <dbReference type="NCBI Taxonomy" id="112253"/>
    <lineage>
        <taxon>Eukaryota</taxon>
        <taxon>Viridiplantae</taxon>
        <taxon>Streptophyta</taxon>
        <taxon>Embryophyta</taxon>
        <taxon>Tracheophyta</taxon>
        <taxon>Spermatophyta</taxon>
        <taxon>Magnoliopsida</taxon>
        <taxon>eudicotyledons</taxon>
        <taxon>Gunneridae</taxon>
        <taxon>Pentapetalae</taxon>
        <taxon>asterids</taxon>
        <taxon>campanulids</taxon>
        <taxon>Escalloniales</taxon>
        <taxon>Escalloniaceae</taxon>
        <taxon>Escallonia</taxon>
    </lineage>
</organism>
<sequence length="130" mass="14800">QIFECSLGLAGGLLDRHYRIAPFDERYEQEASRKLVFSELYEASKQTANPWVFEPEYPGKSRIFDGRTGDPFEQPVIIGKPYILKLIHQVDDKIHGRSSGHYQIQTIFSNIMHLLHNNPLGEGLSKADNG</sequence>
<evidence type="ECO:0000256" key="6">
    <source>
        <dbReference type="ARBA" id="ARBA00023163"/>
    </source>
</evidence>
<dbReference type="EMBL" id="JAVXUO010003023">
    <property type="protein sequence ID" value="KAK2967374.1"/>
    <property type="molecule type" value="Genomic_DNA"/>
</dbReference>
<feature type="domain" description="DNA-directed RNA polymerase subunit 2 hybrid-binding" evidence="7">
    <location>
        <begin position="1"/>
        <end position="104"/>
    </location>
</feature>
<proteinExistence type="inferred from homology"/>
<evidence type="ECO:0000256" key="5">
    <source>
        <dbReference type="ARBA" id="ARBA00022695"/>
    </source>
</evidence>